<dbReference type="CDD" id="cd04301">
    <property type="entry name" value="NAT_SF"/>
    <property type="match status" value="1"/>
</dbReference>
<keyword evidence="5" id="KW-1185">Reference proteome</keyword>
<dbReference type="EC" id="2.3.1.-" evidence="4"/>
<dbReference type="Proteomes" id="UP001057860">
    <property type="component" value="Chromosome"/>
</dbReference>
<keyword evidence="1 4" id="KW-0808">Transferase</keyword>
<dbReference type="GO" id="GO:0016746">
    <property type="term" value="F:acyltransferase activity"/>
    <property type="evidence" value="ECO:0007669"/>
    <property type="project" value="UniProtKB-KW"/>
</dbReference>
<sequence length="154" mass="17858">MIRPAQPEDLEALMPLWLASTIAAHPFITEQYWRESAPLVRNTYLPAARTWVYLQQNEPPATTPADNAIVGFISILEEQLVGALFVEPSFHGKEVGKLLMNHAQQHYKALTLEVYQRNLRAYHFYRKQGFVVVERSYNAETNNFILTMQWLRPI</sequence>
<organism evidence="4 5">
    <name type="scientific">Yersinia alsatica</name>
    <dbReference type="NCBI Taxonomy" id="2890317"/>
    <lineage>
        <taxon>Bacteria</taxon>
        <taxon>Pseudomonadati</taxon>
        <taxon>Pseudomonadota</taxon>
        <taxon>Gammaproteobacteria</taxon>
        <taxon>Enterobacterales</taxon>
        <taxon>Yersiniaceae</taxon>
        <taxon>Yersinia</taxon>
    </lineage>
</organism>
<evidence type="ECO:0000313" key="5">
    <source>
        <dbReference type="Proteomes" id="UP001057860"/>
    </source>
</evidence>
<dbReference type="NCBIfam" id="NF007853">
    <property type="entry name" value="PRK10562.1"/>
    <property type="match status" value="1"/>
</dbReference>
<evidence type="ECO:0000313" key="4">
    <source>
        <dbReference type="EMBL" id="UWM45317.1"/>
    </source>
</evidence>
<protein>
    <submittedName>
        <fullName evidence="4">N-acetyltransferase</fullName>
        <ecNumber evidence="4">2.3.1.-</ecNumber>
    </submittedName>
</protein>
<dbReference type="Pfam" id="PF13673">
    <property type="entry name" value="Acetyltransf_10"/>
    <property type="match status" value="1"/>
</dbReference>
<feature type="domain" description="N-acetyltransferase" evidence="3">
    <location>
        <begin position="1"/>
        <end position="153"/>
    </location>
</feature>
<dbReference type="PANTHER" id="PTHR43800:SF1">
    <property type="entry name" value="PEPTIDYL-LYSINE N-ACETYLTRANSFERASE YJAB"/>
    <property type="match status" value="1"/>
</dbReference>
<keyword evidence="2 4" id="KW-0012">Acyltransferase</keyword>
<name>A0ABY5UT39_9GAMM</name>
<dbReference type="PROSITE" id="PS51186">
    <property type="entry name" value="GNAT"/>
    <property type="match status" value="1"/>
</dbReference>
<dbReference type="EMBL" id="CP104006">
    <property type="protein sequence ID" value="UWM45317.1"/>
    <property type="molecule type" value="Genomic_DNA"/>
</dbReference>
<dbReference type="InterPro" id="IPR000182">
    <property type="entry name" value="GNAT_dom"/>
</dbReference>
<dbReference type="PANTHER" id="PTHR43800">
    <property type="entry name" value="PEPTIDYL-LYSINE N-ACETYLTRANSFERASE YJAB"/>
    <property type="match status" value="1"/>
</dbReference>
<dbReference type="RefSeq" id="WP_050123831.1">
    <property type="nucleotide sequence ID" value="NZ_CABHWQ010000011.1"/>
</dbReference>
<reference evidence="4" key="1">
    <citation type="submission" date="2022-08" db="EMBL/GenBank/DDBJ databases">
        <authorList>
            <person name="Bogun A."/>
            <person name="Kislichkina A."/>
            <person name="Solomentsev V."/>
            <person name="Skryabin Y."/>
            <person name="Sizova A."/>
            <person name="Platonov M."/>
            <person name="Dentovskaya S."/>
        </authorList>
    </citation>
    <scope>NUCLEOTIDE SEQUENCE</scope>
    <source>
        <strain evidence="4">SCPM-O-B-7604</strain>
    </source>
</reference>
<dbReference type="GeneID" id="75138366"/>
<evidence type="ECO:0000256" key="1">
    <source>
        <dbReference type="ARBA" id="ARBA00022679"/>
    </source>
</evidence>
<dbReference type="InterPro" id="IPR016181">
    <property type="entry name" value="Acyl_CoA_acyltransferase"/>
</dbReference>
<proteinExistence type="predicted"/>
<gene>
    <name evidence="4" type="ORF">N0H69_00165</name>
</gene>
<accession>A0ABY5UT39</accession>
<evidence type="ECO:0000259" key="3">
    <source>
        <dbReference type="PROSITE" id="PS51186"/>
    </source>
</evidence>
<dbReference type="SUPFAM" id="SSF55729">
    <property type="entry name" value="Acyl-CoA N-acyltransferases (Nat)"/>
    <property type="match status" value="1"/>
</dbReference>
<evidence type="ECO:0000256" key="2">
    <source>
        <dbReference type="ARBA" id="ARBA00023315"/>
    </source>
</evidence>
<dbReference type="Gene3D" id="3.40.630.30">
    <property type="match status" value="1"/>
</dbReference>